<feature type="domain" description="C2H2-type" evidence="7">
    <location>
        <begin position="14"/>
        <end position="41"/>
    </location>
</feature>
<keyword evidence="9" id="KW-1185">Reference proteome</keyword>
<keyword evidence="1" id="KW-0479">Metal-binding</keyword>
<proteinExistence type="predicted"/>
<reference evidence="8" key="1">
    <citation type="submission" date="2020-07" db="EMBL/GenBank/DDBJ databases">
        <title>Multicomponent nature underlies the extraordinary mechanical properties of spider dragline silk.</title>
        <authorList>
            <person name="Kono N."/>
            <person name="Nakamura H."/>
            <person name="Mori M."/>
            <person name="Yoshida Y."/>
            <person name="Ohtoshi R."/>
            <person name="Malay A.D."/>
            <person name="Moran D.A.P."/>
            <person name="Tomita M."/>
            <person name="Numata K."/>
            <person name="Arakawa K."/>
        </authorList>
    </citation>
    <scope>NUCLEOTIDE SEQUENCE</scope>
</reference>
<evidence type="ECO:0000259" key="7">
    <source>
        <dbReference type="PROSITE" id="PS50157"/>
    </source>
</evidence>
<dbReference type="Proteomes" id="UP000887116">
    <property type="component" value="Unassembled WGS sequence"/>
</dbReference>
<dbReference type="SMART" id="SM00355">
    <property type="entry name" value="ZnF_C2H2"/>
    <property type="match status" value="1"/>
</dbReference>
<dbReference type="EMBL" id="BMAO01000765">
    <property type="protein sequence ID" value="GFQ69063.1"/>
    <property type="molecule type" value="Genomic_DNA"/>
</dbReference>
<dbReference type="PROSITE" id="PS00028">
    <property type="entry name" value="ZINC_FINGER_C2H2_1"/>
    <property type="match status" value="1"/>
</dbReference>
<dbReference type="OrthoDB" id="6434493at2759"/>
<evidence type="ECO:0000256" key="3">
    <source>
        <dbReference type="ARBA" id="ARBA00022771"/>
    </source>
</evidence>
<keyword evidence="4" id="KW-0862">Zinc</keyword>
<keyword evidence="2" id="KW-0677">Repeat</keyword>
<keyword evidence="3 5" id="KW-0863">Zinc-finger</keyword>
<dbReference type="SUPFAM" id="SSF57667">
    <property type="entry name" value="beta-beta-alpha zinc fingers"/>
    <property type="match status" value="1"/>
</dbReference>
<dbReference type="AlphaFoldDB" id="A0A8X6KE05"/>
<dbReference type="InterPro" id="IPR013087">
    <property type="entry name" value="Znf_C2H2_type"/>
</dbReference>
<dbReference type="FunFam" id="3.30.160.60:FF:000100">
    <property type="entry name" value="Zinc finger 45-like"/>
    <property type="match status" value="1"/>
</dbReference>
<evidence type="ECO:0000256" key="6">
    <source>
        <dbReference type="SAM" id="MobiDB-lite"/>
    </source>
</evidence>
<evidence type="ECO:0000313" key="8">
    <source>
        <dbReference type="EMBL" id="GFQ69063.1"/>
    </source>
</evidence>
<accession>A0A8X6KE05</accession>
<dbReference type="Pfam" id="PF12874">
    <property type="entry name" value="zf-met"/>
    <property type="match status" value="1"/>
</dbReference>
<dbReference type="GO" id="GO:0008270">
    <property type="term" value="F:zinc ion binding"/>
    <property type="evidence" value="ECO:0007669"/>
    <property type="project" value="UniProtKB-KW"/>
</dbReference>
<evidence type="ECO:0000313" key="9">
    <source>
        <dbReference type="Proteomes" id="UP000887116"/>
    </source>
</evidence>
<dbReference type="InterPro" id="IPR036236">
    <property type="entry name" value="Znf_C2H2_sf"/>
</dbReference>
<dbReference type="PROSITE" id="PS50157">
    <property type="entry name" value="ZINC_FINGER_C2H2_2"/>
    <property type="match status" value="1"/>
</dbReference>
<comment type="caution">
    <text evidence="8">The sequence shown here is derived from an EMBL/GenBank/DDBJ whole genome shotgun (WGS) entry which is preliminary data.</text>
</comment>
<dbReference type="Gene3D" id="3.30.160.60">
    <property type="entry name" value="Classic Zinc Finger"/>
    <property type="match status" value="1"/>
</dbReference>
<evidence type="ECO:0000256" key="5">
    <source>
        <dbReference type="PROSITE-ProRule" id="PRU00042"/>
    </source>
</evidence>
<evidence type="ECO:0000256" key="2">
    <source>
        <dbReference type="ARBA" id="ARBA00022737"/>
    </source>
</evidence>
<evidence type="ECO:0000256" key="1">
    <source>
        <dbReference type="ARBA" id="ARBA00022723"/>
    </source>
</evidence>
<feature type="compositionally biased region" description="Basic and acidic residues" evidence="6">
    <location>
        <begin position="74"/>
        <end position="83"/>
    </location>
</feature>
<protein>
    <submittedName>
        <fullName evidence="8">Zinc finger protein</fullName>
    </submittedName>
</protein>
<feature type="region of interest" description="Disordered" evidence="6">
    <location>
        <begin position="30"/>
        <end position="94"/>
    </location>
</feature>
<feature type="compositionally biased region" description="Basic residues" evidence="6">
    <location>
        <begin position="30"/>
        <end position="43"/>
    </location>
</feature>
<name>A0A8X6KE05_TRICU</name>
<evidence type="ECO:0000256" key="4">
    <source>
        <dbReference type="ARBA" id="ARBA00022833"/>
    </source>
</evidence>
<sequence length="107" mass="12423">MDVDNNSPSKTKSFACEICQRSFSRLHRLQSHLRSHKNKKIVKQSKTSCKEEEPDSPPLAEEKELVNENFDTSMDDRSAKEEDPPCDQSQRHSFVNKDNLLYNIRAK</sequence>
<organism evidence="8 9">
    <name type="scientific">Trichonephila clavata</name>
    <name type="common">Joro spider</name>
    <name type="synonym">Nephila clavata</name>
    <dbReference type="NCBI Taxonomy" id="2740835"/>
    <lineage>
        <taxon>Eukaryota</taxon>
        <taxon>Metazoa</taxon>
        <taxon>Ecdysozoa</taxon>
        <taxon>Arthropoda</taxon>
        <taxon>Chelicerata</taxon>
        <taxon>Arachnida</taxon>
        <taxon>Araneae</taxon>
        <taxon>Araneomorphae</taxon>
        <taxon>Entelegynae</taxon>
        <taxon>Araneoidea</taxon>
        <taxon>Nephilidae</taxon>
        <taxon>Trichonephila</taxon>
    </lineage>
</organism>
<gene>
    <name evidence="8" type="primary">NCL1_23414</name>
    <name evidence="8" type="ORF">TNCT_609651</name>
</gene>